<name>A0ABQ3CK08_9ACTN</name>
<dbReference type="Proteomes" id="UP000653644">
    <property type="component" value="Unassembled WGS sequence"/>
</dbReference>
<sequence>MAGGTDNGWAPSGSGGPPPVGGSAGSGRGRPAGVWGCTPGPAGRTTTSPGAPAGARAHLGALRNGEVTSGAVRLSGISAAGLVAGNRRAGLLAHAVALVAAARYGDRVSAWARAR</sequence>
<reference evidence="3" key="1">
    <citation type="journal article" date="2019" name="Int. J. Syst. Evol. Microbiol.">
        <title>The Global Catalogue of Microorganisms (GCM) 10K type strain sequencing project: providing services to taxonomists for standard genome sequencing and annotation.</title>
        <authorList>
            <consortium name="The Broad Institute Genomics Platform"/>
            <consortium name="The Broad Institute Genome Sequencing Center for Infectious Disease"/>
            <person name="Wu L."/>
            <person name="Ma J."/>
        </authorList>
    </citation>
    <scope>NUCLEOTIDE SEQUENCE [LARGE SCALE GENOMIC DNA]</scope>
    <source>
        <strain evidence="3">JCM 4733</strain>
    </source>
</reference>
<evidence type="ECO:0000256" key="1">
    <source>
        <dbReference type="SAM" id="MobiDB-lite"/>
    </source>
</evidence>
<keyword evidence="3" id="KW-1185">Reference proteome</keyword>
<organism evidence="2 3">
    <name type="scientific">Streptomyces canarius</name>
    <dbReference type="NCBI Taxonomy" id="285453"/>
    <lineage>
        <taxon>Bacteria</taxon>
        <taxon>Bacillati</taxon>
        <taxon>Actinomycetota</taxon>
        <taxon>Actinomycetes</taxon>
        <taxon>Kitasatosporales</taxon>
        <taxon>Streptomycetaceae</taxon>
        <taxon>Streptomyces</taxon>
    </lineage>
</organism>
<proteinExistence type="predicted"/>
<comment type="caution">
    <text evidence="2">The sequence shown here is derived from an EMBL/GenBank/DDBJ whole genome shotgun (WGS) entry which is preliminary data.</text>
</comment>
<protein>
    <submittedName>
        <fullName evidence="2">Uncharacterized protein</fullName>
    </submittedName>
</protein>
<feature type="region of interest" description="Disordered" evidence="1">
    <location>
        <begin position="1"/>
        <end position="54"/>
    </location>
</feature>
<evidence type="ECO:0000313" key="3">
    <source>
        <dbReference type="Proteomes" id="UP000653644"/>
    </source>
</evidence>
<evidence type="ECO:0000313" key="2">
    <source>
        <dbReference type="EMBL" id="GHA06884.1"/>
    </source>
</evidence>
<dbReference type="EMBL" id="BMVN01000002">
    <property type="protein sequence ID" value="GHA06884.1"/>
    <property type="molecule type" value="Genomic_DNA"/>
</dbReference>
<accession>A0ABQ3CK08</accession>
<gene>
    <name evidence="2" type="ORF">GCM10010345_09330</name>
</gene>